<name>A0A7M4EI43_CROPO</name>
<evidence type="ECO:0000313" key="6">
    <source>
        <dbReference type="Proteomes" id="UP000594220"/>
    </source>
</evidence>
<protein>
    <recommendedName>
        <fullName evidence="4">CUB domain-containing protein</fullName>
    </recommendedName>
</protein>
<feature type="domain" description="CUB" evidence="4">
    <location>
        <begin position="8"/>
        <end position="73"/>
    </location>
</feature>
<dbReference type="PANTHER" id="PTHR46908">
    <property type="entry name" value="CUBILIN-LIKE PROTEIN"/>
    <property type="match status" value="1"/>
</dbReference>
<evidence type="ECO:0000259" key="4">
    <source>
        <dbReference type="PROSITE" id="PS01180"/>
    </source>
</evidence>
<accession>A0A7M4EI43</accession>
<dbReference type="Pfam" id="PF00431">
    <property type="entry name" value="CUB"/>
    <property type="match status" value="1"/>
</dbReference>
<keyword evidence="3" id="KW-1133">Transmembrane helix</keyword>
<dbReference type="CDD" id="cd00041">
    <property type="entry name" value="CUB"/>
    <property type="match status" value="1"/>
</dbReference>
<keyword evidence="3" id="KW-0812">Transmembrane</keyword>
<dbReference type="InterPro" id="IPR000859">
    <property type="entry name" value="CUB_dom"/>
</dbReference>
<evidence type="ECO:0000256" key="3">
    <source>
        <dbReference type="SAM" id="Phobius"/>
    </source>
</evidence>
<dbReference type="InterPro" id="IPR035914">
    <property type="entry name" value="Sperma_CUB_dom_sf"/>
</dbReference>
<reference evidence="5" key="1">
    <citation type="submission" date="2025-08" db="UniProtKB">
        <authorList>
            <consortium name="Ensembl"/>
        </authorList>
    </citation>
    <scope>IDENTIFICATION</scope>
</reference>
<dbReference type="AlphaFoldDB" id="A0A7M4EI43"/>
<keyword evidence="1" id="KW-1015">Disulfide bond</keyword>
<reference evidence="5" key="2">
    <citation type="submission" date="2025-09" db="UniProtKB">
        <authorList>
            <consortium name="Ensembl"/>
        </authorList>
    </citation>
    <scope>IDENTIFICATION</scope>
</reference>
<dbReference type="PROSITE" id="PS01180">
    <property type="entry name" value="CUB"/>
    <property type="match status" value="1"/>
</dbReference>
<evidence type="ECO:0000256" key="2">
    <source>
        <dbReference type="PROSITE-ProRule" id="PRU00059"/>
    </source>
</evidence>
<dbReference type="SUPFAM" id="SSF49854">
    <property type="entry name" value="Spermadhesin, CUB domain"/>
    <property type="match status" value="1"/>
</dbReference>
<organism evidence="5 6">
    <name type="scientific">Crocodylus porosus</name>
    <name type="common">Saltwater crocodile</name>
    <name type="synonym">Estuarine crocodile</name>
    <dbReference type="NCBI Taxonomy" id="8502"/>
    <lineage>
        <taxon>Eukaryota</taxon>
        <taxon>Metazoa</taxon>
        <taxon>Chordata</taxon>
        <taxon>Craniata</taxon>
        <taxon>Vertebrata</taxon>
        <taxon>Euteleostomi</taxon>
        <taxon>Archelosauria</taxon>
        <taxon>Archosauria</taxon>
        <taxon>Crocodylia</taxon>
        <taxon>Longirostres</taxon>
        <taxon>Crocodylidae</taxon>
        <taxon>Crocodylus</taxon>
    </lineage>
</organism>
<keyword evidence="6" id="KW-1185">Reference proteome</keyword>
<dbReference type="Gene3D" id="2.60.120.290">
    <property type="entry name" value="Spermadhesin, CUB domain"/>
    <property type="match status" value="1"/>
</dbReference>
<keyword evidence="3" id="KW-0472">Membrane</keyword>
<dbReference type="Proteomes" id="UP000594220">
    <property type="component" value="Unplaced"/>
</dbReference>
<dbReference type="PANTHER" id="PTHR46908:SF8">
    <property type="entry name" value="C-TYPE LECTIN DOMAIN-CONTAINING PROTEIN"/>
    <property type="match status" value="1"/>
</dbReference>
<dbReference type="SMART" id="SM00042">
    <property type="entry name" value="CUB"/>
    <property type="match status" value="1"/>
</dbReference>
<feature type="transmembrane region" description="Helical" evidence="3">
    <location>
        <begin position="86"/>
        <end position="104"/>
    </location>
</feature>
<evidence type="ECO:0000256" key="1">
    <source>
        <dbReference type="ARBA" id="ARBA00023157"/>
    </source>
</evidence>
<sequence length="105" mass="12501">MHFLSVPCGGILTKRKGTILSPGYPDYPNLQMCAWTITVEKGYNISMFFEFFQTEKEFDILEVFDGNYTIRNFRYYFIYSFTTPKSLRFVHAITILLVWFFYSLL</sequence>
<evidence type="ECO:0000313" key="5">
    <source>
        <dbReference type="Ensembl" id="ENSCPRP00005010074.1"/>
    </source>
</evidence>
<proteinExistence type="predicted"/>
<dbReference type="InterPro" id="IPR052129">
    <property type="entry name" value="Spermadhesin-Link_domain"/>
</dbReference>
<dbReference type="Ensembl" id="ENSCPRT00005011865.1">
    <property type="protein sequence ID" value="ENSCPRP00005010074.1"/>
    <property type="gene ID" value="ENSCPRG00005007184.1"/>
</dbReference>
<comment type="caution">
    <text evidence="2">Lacks conserved residue(s) required for the propagation of feature annotation.</text>
</comment>